<keyword evidence="2" id="KW-1185">Reference proteome</keyword>
<accession>A0A017RRE1</accession>
<protein>
    <recommendedName>
        <fullName evidence="3">DUF3892 domain-containing protein</fullName>
    </recommendedName>
</protein>
<dbReference type="AlphaFoldDB" id="A0A017RRE1"/>
<dbReference type="EMBL" id="AZQP01000066">
    <property type="protein sequence ID" value="EYE87338.1"/>
    <property type="molecule type" value="Genomic_DNA"/>
</dbReference>
<reference evidence="1 2" key="1">
    <citation type="journal article" date="2014" name="Genome Announc.">
        <title>Draft Genome Sequence of Fervidicella metallireducens Strain AeBT, an Iron-Reducing Thermoanaerobe from the Great Artesian Basin.</title>
        <authorList>
            <person name="Patel B.K."/>
        </authorList>
    </citation>
    <scope>NUCLEOTIDE SEQUENCE [LARGE SCALE GENOMIC DNA]</scope>
    <source>
        <strain evidence="1 2">AeB</strain>
    </source>
</reference>
<gene>
    <name evidence="1" type="ORF">Q428_13855</name>
</gene>
<dbReference type="InterPro" id="IPR024997">
    <property type="entry name" value="DUF3892"/>
</dbReference>
<comment type="caution">
    <text evidence="1">The sequence shown here is derived from an EMBL/GenBank/DDBJ whole genome shotgun (WGS) entry which is preliminary data.</text>
</comment>
<evidence type="ECO:0000313" key="2">
    <source>
        <dbReference type="Proteomes" id="UP000019681"/>
    </source>
</evidence>
<sequence>MRKITAVKYDKNGEIETYQLNTGEMVTKDKAFELVHSGEISGAILGVNEYGRRVIYELSENVNENGKKNLLNTN</sequence>
<evidence type="ECO:0008006" key="3">
    <source>
        <dbReference type="Google" id="ProtNLM"/>
    </source>
</evidence>
<dbReference type="Proteomes" id="UP000019681">
    <property type="component" value="Unassembled WGS sequence"/>
</dbReference>
<proteinExistence type="predicted"/>
<organism evidence="1 2">
    <name type="scientific">Fervidicella metallireducens AeB</name>
    <dbReference type="NCBI Taxonomy" id="1403537"/>
    <lineage>
        <taxon>Bacteria</taxon>
        <taxon>Bacillati</taxon>
        <taxon>Bacillota</taxon>
        <taxon>Clostridia</taxon>
        <taxon>Eubacteriales</taxon>
        <taxon>Clostridiaceae</taxon>
        <taxon>Fervidicella</taxon>
    </lineage>
</organism>
<dbReference type="STRING" id="1403537.Q428_13855"/>
<evidence type="ECO:0000313" key="1">
    <source>
        <dbReference type="EMBL" id="EYE87338.1"/>
    </source>
</evidence>
<name>A0A017RRE1_9CLOT</name>
<dbReference type="RefSeq" id="WP_035381598.1">
    <property type="nucleotide sequence ID" value="NZ_AZQP01000066.1"/>
</dbReference>
<dbReference type="OrthoDB" id="2054315at2"/>
<dbReference type="Pfam" id="PF13031">
    <property type="entry name" value="DUF3892"/>
    <property type="match status" value="1"/>
</dbReference>